<dbReference type="InterPro" id="IPR037682">
    <property type="entry name" value="TonB_C"/>
</dbReference>
<dbReference type="Pfam" id="PF00593">
    <property type="entry name" value="TonB_dep_Rec_b-barrel"/>
    <property type="match status" value="1"/>
</dbReference>
<dbReference type="Proteomes" id="UP000249061">
    <property type="component" value="Unassembled WGS sequence"/>
</dbReference>
<dbReference type="GO" id="GO:0015344">
    <property type="term" value="F:siderophore uptake transmembrane transporter activity"/>
    <property type="evidence" value="ECO:0007669"/>
    <property type="project" value="TreeGrafter"/>
</dbReference>
<evidence type="ECO:0000256" key="5">
    <source>
        <dbReference type="ARBA" id="ARBA00022692"/>
    </source>
</evidence>
<name>A0A2W5TZG7_9BACT</name>
<dbReference type="GO" id="GO:0044718">
    <property type="term" value="P:siderophore transmembrane transport"/>
    <property type="evidence" value="ECO:0007669"/>
    <property type="project" value="TreeGrafter"/>
</dbReference>
<evidence type="ECO:0000256" key="10">
    <source>
        <dbReference type="ARBA" id="ARBA00023170"/>
    </source>
</evidence>
<dbReference type="InterPro" id="IPR000531">
    <property type="entry name" value="Beta-barrel_TonB"/>
</dbReference>
<dbReference type="Gene3D" id="3.30.1150.10">
    <property type="match status" value="1"/>
</dbReference>
<dbReference type="PANTHER" id="PTHR30069:SF29">
    <property type="entry name" value="HEMOGLOBIN AND HEMOGLOBIN-HAPTOGLOBIN-BINDING PROTEIN 1-RELATED"/>
    <property type="match status" value="1"/>
</dbReference>
<keyword evidence="9" id="KW-0472">Membrane</keyword>
<dbReference type="SUPFAM" id="SSF56935">
    <property type="entry name" value="Porins"/>
    <property type="match status" value="1"/>
</dbReference>
<keyword evidence="8" id="KW-0798">TonB box</keyword>
<dbReference type="SUPFAM" id="SSF74653">
    <property type="entry name" value="TolA/TonB C-terminal domain"/>
    <property type="match status" value="1"/>
</dbReference>
<keyword evidence="6 12" id="KW-0732">Signal</keyword>
<feature type="domain" description="TonB C-terminal" evidence="13">
    <location>
        <begin position="26"/>
        <end position="117"/>
    </location>
</feature>
<evidence type="ECO:0000313" key="15">
    <source>
        <dbReference type="Proteomes" id="UP000249061"/>
    </source>
</evidence>
<feature type="signal peptide" evidence="12">
    <location>
        <begin position="1"/>
        <end position="18"/>
    </location>
</feature>
<protein>
    <recommendedName>
        <fullName evidence="13">TonB C-terminal domain-containing protein</fullName>
    </recommendedName>
</protein>
<dbReference type="EMBL" id="QFQP01000001">
    <property type="protein sequence ID" value="PZR18623.1"/>
    <property type="molecule type" value="Genomic_DNA"/>
</dbReference>
<keyword evidence="5" id="KW-0812">Transmembrane</keyword>
<evidence type="ECO:0000256" key="8">
    <source>
        <dbReference type="ARBA" id="ARBA00023077"/>
    </source>
</evidence>
<keyword evidence="7" id="KW-1133">Transmembrane helix</keyword>
<dbReference type="InterPro" id="IPR039426">
    <property type="entry name" value="TonB-dep_rcpt-like"/>
</dbReference>
<organism evidence="14 15">
    <name type="scientific">Archangium gephyra</name>
    <dbReference type="NCBI Taxonomy" id="48"/>
    <lineage>
        <taxon>Bacteria</taxon>
        <taxon>Pseudomonadati</taxon>
        <taxon>Myxococcota</taxon>
        <taxon>Myxococcia</taxon>
        <taxon>Myxococcales</taxon>
        <taxon>Cystobacterineae</taxon>
        <taxon>Archangiaceae</taxon>
        <taxon>Archangium</taxon>
    </lineage>
</organism>
<dbReference type="SUPFAM" id="SSF49464">
    <property type="entry name" value="Carboxypeptidase regulatory domain-like"/>
    <property type="match status" value="1"/>
</dbReference>
<evidence type="ECO:0000256" key="1">
    <source>
        <dbReference type="ARBA" id="ARBA00004167"/>
    </source>
</evidence>
<dbReference type="InterPro" id="IPR008969">
    <property type="entry name" value="CarboxyPept-like_regulatory"/>
</dbReference>
<dbReference type="Pfam" id="PF03544">
    <property type="entry name" value="TonB_C"/>
    <property type="match status" value="1"/>
</dbReference>
<dbReference type="InterPro" id="IPR036942">
    <property type="entry name" value="Beta-barrel_TonB_sf"/>
</dbReference>
<evidence type="ECO:0000256" key="11">
    <source>
        <dbReference type="ARBA" id="ARBA00023237"/>
    </source>
</evidence>
<dbReference type="Gene3D" id="2.60.40.1120">
    <property type="entry name" value="Carboxypeptidase-like, regulatory domain"/>
    <property type="match status" value="1"/>
</dbReference>
<evidence type="ECO:0000256" key="3">
    <source>
        <dbReference type="ARBA" id="ARBA00022448"/>
    </source>
</evidence>
<evidence type="ECO:0000256" key="9">
    <source>
        <dbReference type="ARBA" id="ARBA00023136"/>
    </source>
</evidence>
<evidence type="ECO:0000313" key="14">
    <source>
        <dbReference type="EMBL" id="PZR18623.1"/>
    </source>
</evidence>
<dbReference type="Pfam" id="PF13715">
    <property type="entry name" value="CarbopepD_reg_2"/>
    <property type="match status" value="1"/>
</dbReference>
<evidence type="ECO:0000256" key="7">
    <source>
        <dbReference type="ARBA" id="ARBA00022989"/>
    </source>
</evidence>
<dbReference type="InterPro" id="IPR006260">
    <property type="entry name" value="TonB/TolA_C"/>
</dbReference>
<keyword evidence="4" id="KW-1134">Transmembrane beta strand</keyword>
<dbReference type="Gene3D" id="2.40.170.20">
    <property type="entry name" value="TonB-dependent receptor, beta-barrel domain"/>
    <property type="match status" value="1"/>
</dbReference>
<feature type="chain" id="PRO_5016000721" description="TonB C-terminal domain-containing protein" evidence="12">
    <location>
        <begin position="19"/>
        <end position="863"/>
    </location>
</feature>
<evidence type="ECO:0000256" key="4">
    <source>
        <dbReference type="ARBA" id="ARBA00022452"/>
    </source>
</evidence>
<comment type="caution">
    <text evidence="14">The sequence shown here is derived from an EMBL/GenBank/DDBJ whole genome shotgun (WGS) entry which is preliminary data.</text>
</comment>
<gene>
    <name evidence="14" type="ORF">DI536_01715</name>
</gene>
<dbReference type="PROSITE" id="PS52015">
    <property type="entry name" value="TONB_CTD"/>
    <property type="match status" value="1"/>
</dbReference>
<comment type="subcellular location">
    <subcellularLocation>
        <location evidence="2">Cell outer membrane</location>
        <topology evidence="2">Multi-pass membrane protein</topology>
    </subcellularLocation>
    <subcellularLocation>
        <location evidence="1">Membrane</location>
        <topology evidence="1">Single-pass membrane protein</topology>
    </subcellularLocation>
</comment>
<keyword evidence="11" id="KW-0998">Cell outer membrane</keyword>
<reference evidence="14 15" key="1">
    <citation type="submission" date="2017-08" db="EMBL/GenBank/DDBJ databases">
        <title>Infants hospitalized years apart are colonized by the same room-sourced microbial strains.</title>
        <authorList>
            <person name="Brooks B."/>
            <person name="Olm M.R."/>
            <person name="Firek B.A."/>
            <person name="Baker R."/>
            <person name="Thomas B.C."/>
            <person name="Morowitz M.J."/>
            <person name="Banfield J.F."/>
        </authorList>
    </citation>
    <scope>NUCLEOTIDE SEQUENCE [LARGE SCALE GENOMIC DNA]</scope>
    <source>
        <strain evidence="14">S2_003_000_R2_14</strain>
    </source>
</reference>
<keyword evidence="10" id="KW-0675">Receptor</keyword>
<evidence type="ECO:0000256" key="6">
    <source>
        <dbReference type="ARBA" id="ARBA00022729"/>
    </source>
</evidence>
<dbReference type="PANTHER" id="PTHR30069">
    <property type="entry name" value="TONB-DEPENDENT OUTER MEMBRANE RECEPTOR"/>
    <property type="match status" value="1"/>
</dbReference>
<evidence type="ECO:0000259" key="13">
    <source>
        <dbReference type="PROSITE" id="PS52015"/>
    </source>
</evidence>
<accession>A0A2W5TZG7</accession>
<proteinExistence type="predicted"/>
<evidence type="ECO:0000256" key="2">
    <source>
        <dbReference type="ARBA" id="ARBA00004571"/>
    </source>
</evidence>
<evidence type="ECO:0000256" key="12">
    <source>
        <dbReference type="SAM" id="SignalP"/>
    </source>
</evidence>
<keyword evidence="3" id="KW-0813">Transport</keyword>
<dbReference type="NCBIfam" id="TIGR01352">
    <property type="entry name" value="tonB_Cterm"/>
    <property type="match status" value="1"/>
</dbReference>
<dbReference type="AlphaFoldDB" id="A0A2W5TZG7"/>
<sequence>MTRVGVLIVVLAASLAFAQSDGGTGVLTKAPTVVQAVEAVFPPELIDAGVAGDVTMEIDLGVDGAVTNARVVKSAGELFDEAALTAIRQFVFTPAEVDGKPAAVRLGYTMHFLYRPPEPELEPVDAGMPVNFRGVVVERGTRNPLGGATVVVQGLEAFTDDEGRFELNDVPEGTWPVVVVANDYEKYEVTETFTPGTRTEVTYFVRKKVYGAYETVVRGKKEKKEVTQVSLSREEIKLIPGTAGDAFRVVQNLPGVARAPFGIGLLVVRGGKPWDTRTFVDETNVPQLFHFGGLFSTYNANLLEGINFQAGNFNADYGRVIGAVITAEGRTPSKQGIHGYVDINVVDASAMVEAPLGENWSFALSARRSYIDAFLPAVLKLIPGAEDAVSFTLAPRYWDYQARLEYRPKSGPTRFFVSFFGSSDALVLALPNPSIDPEGRGTFGTSILYNRLLVGVDHKFSPNVSFRSRTSTGFDELSLAVGDDIFAKGTQFPIRTRDTLTWSIPEWRLELSGGVDIGLMPYVVEIQSPPLPKLNQVPDPFQAKKLQYVKETPFAFEPGVFAQALWKPWEPLKLIAGVRTDYNSQMNKGWVDPRFAAFWQLHERVALKGGVGIYHQTPDYRTGQLSRGFGNPNLEAEGSRQYMLGAEGRIIDGLTVDLQFYYKDLFNQARATLGETNGEVTGEVTDLRYTSNGRGRAYGMEVLLRYALTKNLFGWVAYSLSRVERDFYGGTVWGVSQYDQPHNLVALASYKLPLDFIVGAKIRYTSGPLTRPNRGAIYDANANYFFPIQDTQYSRRLPDFFQLDVRIDKRFVFPTWMFAIYLDVQNVTNRQNVEAVINSYDYSEQAYLTGLPILPVLGVRAEW</sequence>
<dbReference type="GO" id="GO:0009279">
    <property type="term" value="C:cell outer membrane"/>
    <property type="evidence" value="ECO:0007669"/>
    <property type="project" value="UniProtKB-SubCell"/>
</dbReference>